<dbReference type="AlphaFoldDB" id="A0A0F9RCU3"/>
<name>A0A0F9RCU3_9ZZZZ</name>
<feature type="compositionally biased region" description="Low complexity" evidence="1">
    <location>
        <begin position="41"/>
        <end position="66"/>
    </location>
</feature>
<reference evidence="2" key="1">
    <citation type="journal article" date="2015" name="Nature">
        <title>Complex archaea that bridge the gap between prokaryotes and eukaryotes.</title>
        <authorList>
            <person name="Spang A."/>
            <person name="Saw J.H."/>
            <person name="Jorgensen S.L."/>
            <person name="Zaremba-Niedzwiedzka K."/>
            <person name="Martijn J."/>
            <person name="Lind A.E."/>
            <person name="van Eijk R."/>
            <person name="Schleper C."/>
            <person name="Guy L."/>
            <person name="Ettema T.J."/>
        </authorList>
    </citation>
    <scope>NUCLEOTIDE SEQUENCE</scope>
</reference>
<organism evidence="2">
    <name type="scientific">marine sediment metagenome</name>
    <dbReference type="NCBI Taxonomy" id="412755"/>
    <lineage>
        <taxon>unclassified sequences</taxon>
        <taxon>metagenomes</taxon>
        <taxon>ecological metagenomes</taxon>
    </lineage>
</organism>
<feature type="region of interest" description="Disordered" evidence="1">
    <location>
        <begin position="35"/>
        <end position="66"/>
    </location>
</feature>
<protein>
    <submittedName>
        <fullName evidence="2">Uncharacterized protein</fullName>
    </submittedName>
</protein>
<gene>
    <name evidence="2" type="ORF">LCGC14_0609440</name>
</gene>
<comment type="caution">
    <text evidence="2">The sequence shown here is derived from an EMBL/GenBank/DDBJ whole genome shotgun (WGS) entry which is preliminary data.</text>
</comment>
<dbReference type="EMBL" id="LAZR01001006">
    <property type="protein sequence ID" value="KKN52744.1"/>
    <property type="molecule type" value="Genomic_DNA"/>
</dbReference>
<accession>A0A0F9RCU3</accession>
<evidence type="ECO:0000256" key="1">
    <source>
        <dbReference type="SAM" id="MobiDB-lite"/>
    </source>
</evidence>
<sequence length="168" mass="18201">MDRAHPRRARTAFRPSLARVRLACQLKADTTLDDGADDTVADPATPRTAPRVRLSRGGSRTSAGGSLAGNVCSSGSLIGSRAAASVSLPHPVLRSRCRFSPSFISVRRARVLSCPSADVLLQGFGFVLYFPEPILHNIERVDDAAKPVRLEDRDMTNTIGVHQLVDRR</sequence>
<proteinExistence type="predicted"/>
<evidence type="ECO:0000313" key="2">
    <source>
        <dbReference type="EMBL" id="KKN52744.1"/>
    </source>
</evidence>